<feature type="domain" description="DUF5680" evidence="1">
    <location>
        <begin position="57"/>
        <end position="167"/>
    </location>
</feature>
<protein>
    <recommendedName>
        <fullName evidence="1">DUF5680 domain-containing protein</fullName>
    </recommendedName>
</protein>
<accession>A0A098B7I9</accession>
<proteinExistence type="predicted"/>
<dbReference type="EMBL" id="LK996017">
    <property type="protein sequence ID" value="CDX04332.1"/>
    <property type="molecule type" value="Genomic_DNA"/>
</dbReference>
<gene>
    <name evidence="2" type="ORF">DPCES_4446</name>
</gene>
<organism evidence="2">
    <name type="scientific">Desulfitobacterium hafniense</name>
    <name type="common">Desulfitobacterium frappieri</name>
    <dbReference type="NCBI Taxonomy" id="49338"/>
    <lineage>
        <taxon>Bacteria</taxon>
        <taxon>Bacillati</taxon>
        <taxon>Bacillota</taxon>
        <taxon>Clostridia</taxon>
        <taxon>Eubacteriales</taxon>
        <taxon>Desulfitobacteriaceae</taxon>
        <taxon>Desulfitobacterium</taxon>
    </lineage>
</organism>
<dbReference type="PATRIC" id="fig|49338.4.peg.4785"/>
<reference evidence="2" key="1">
    <citation type="submission" date="2014-07" db="EMBL/GenBank/DDBJ databases">
        <authorList>
            <person name="Hornung V.Bastian."/>
        </authorList>
    </citation>
    <scope>NUCLEOTIDE SEQUENCE</scope>
    <source>
        <strain evidence="2">PCE-S</strain>
    </source>
</reference>
<evidence type="ECO:0000313" key="2">
    <source>
        <dbReference type="EMBL" id="CDX04332.1"/>
    </source>
</evidence>
<dbReference type="AlphaFoldDB" id="A0A098B7I9"/>
<sequence length="175" mass="19971">MVIVVIKAELMGALIEVLIKGRIECYVKKSSAYNPYSPGQIYDWDFKLSWGDYLFSDSYRGFNPYSGVEYIYYKERSEPIWSCDYVGYALAGAGVSEKEIYGFLKQGRGKHLLEWAGECTGTLFSDYSYQEGDFGYQTRFRSSSQGVLQTEEIYCRGRLAATQLSAGYWREEAAP</sequence>
<evidence type="ECO:0000259" key="1">
    <source>
        <dbReference type="Pfam" id="PF18931"/>
    </source>
</evidence>
<dbReference type="Pfam" id="PF18931">
    <property type="entry name" value="DUF5680"/>
    <property type="match status" value="1"/>
</dbReference>
<dbReference type="RefSeq" id="WP_015943329.1">
    <property type="nucleotide sequence ID" value="NZ_JAYFNZ010000006.1"/>
</dbReference>
<dbReference type="InterPro" id="IPR043735">
    <property type="entry name" value="DUF5680"/>
</dbReference>
<name>A0A098B7I9_DESHA</name>